<evidence type="ECO:0000256" key="5">
    <source>
        <dbReference type="SAM" id="Phobius"/>
    </source>
</evidence>
<protein>
    <submittedName>
        <fullName evidence="6">Isoprenylcysteine carboxylmethyltransferase family protein</fullName>
    </submittedName>
</protein>
<name>A0A5P9NL74_9GAMM</name>
<dbReference type="Pfam" id="PF04191">
    <property type="entry name" value="PEMT"/>
    <property type="match status" value="1"/>
</dbReference>
<keyword evidence="2 5" id="KW-0812">Transmembrane</keyword>
<dbReference type="Gene3D" id="1.20.120.1630">
    <property type="match status" value="1"/>
</dbReference>
<keyword evidence="4 5" id="KW-0472">Membrane</keyword>
<feature type="transmembrane region" description="Helical" evidence="5">
    <location>
        <begin position="37"/>
        <end position="60"/>
    </location>
</feature>
<dbReference type="OrthoDB" id="9811969at2"/>
<dbReference type="RefSeq" id="WP_153239512.1">
    <property type="nucleotide sequence ID" value="NZ_CP036422.1"/>
</dbReference>
<dbReference type="KEGG" id="halc:EY643_12245"/>
<keyword evidence="6" id="KW-0808">Transferase</keyword>
<keyword evidence="6" id="KW-0489">Methyltransferase</keyword>
<dbReference type="PANTHER" id="PTHR43847:SF1">
    <property type="entry name" value="BLL3993 PROTEIN"/>
    <property type="match status" value="1"/>
</dbReference>
<proteinExistence type="predicted"/>
<evidence type="ECO:0000256" key="3">
    <source>
        <dbReference type="ARBA" id="ARBA00022989"/>
    </source>
</evidence>
<dbReference type="AlphaFoldDB" id="A0A5P9NL74"/>
<evidence type="ECO:0000313" key="6">
    <source>
        <dbReference type="EMBL" id="QFU76369.1"/>
    </source>
</evidence>
<dbReference type="EMBL" id="CP036422">
    <property type="protein sequence ID" value="QFU76369.1"/>
    <property type="molecule type" value="Genomic_DNA"/>
</dbReference>
<keyword evidence="3 5" id="KW-1133">Transmembrane helix</keyword>
<organism evidence="6 7">
    <name type="scientific">Halioglobus maricola</name>
    <dbReference type="NCBI Taxonomy" id="2601894"/>
    <lineage>
        <taxon>Bacteria</taxon>
        <taxon>Pseudomonadati</taxon>
        <taxon>Pseudomonadota</taxon>
        <taxon>Gammaproteobacteria</taxon>
        <taxon>Cellvibrionales</taxon>
        <taxon>Halieaceae</taxon>
        <taxon>Halioglobus</taxon>
    </lineage>
</organism>
<dbReference type="GO" id="GO:0008168">
    <property type="term" value="F:methyltransferase activity"/>
    <property type="evidence" value="ECO:0007669"/>
    <property type="project" value="UniProtKB-KW"/>
</dbReference>
<sequence>MTLDTWLILLHQVLFQGMFLAKNILLRHRLQQPIRGYNLEANLSIAFFVIFIGVALWLSLDPDSHRATGSTGGAAQAIAGLFMLASLGIAAASLNDLGDSWRVGVIEEQETELIETGVYSFSRNPYFLAYLLMFAAYTTLLQSILLLALSVIGFGMVHTMILREERYLVNKHAADYERYRNRVPRYMNLKLRKAKMS</sequence>
<evidence type="ECO:0000256" key="2">
    <source>
        <dbReference type="ARBA" id="ARBA00022692"/>
    </source>
</evidence>
<comment type="subcellular location">
    <subcellularLocation>
        <location evidence="1">Endomembrane system</location>
        <topology evidence="1">Multi-pass membrane protein</topology>
    </subcellularLocation>
</comment>
<gene>
    <name evidence="6" type="ORF">EY643_12245</name>
</gene>
<evidence type="ECO:0000256" key="1">
    <source>
        <dbReference type="ARBA" id="ARBA00004127"/>
    </source>
</evidence>
<feature type="transmembrane region" description="Helical" evidence="5">
    <location>
        <begin position="6"/>
        <end position="25"/>
    </location>
</feature>
<dbReference type="GO" id="GO:0032259">
    <property type="term" value="P:methylation"/>
    <property type="evidence" value="ECO:0007669"/>
    <property type="project" value="UniProtKB-KW"/>
</dbReference>
<dbReference type="InterPro" id="IPR052527">
    <property type="entry name" value="Metal_cation-efflux_comp"/>
</dbReference>
<evidence type="ECO:0000256" key="4">
    <source>
        <dbReference type="ARBA" id="ARBA00023136"/>
    </source>
</evidence>
<evidence type="ECO:0000313" key="7">
    <source>
        <dbReference type="Proteomes" id="UP000326287"/>
    </source>
</evidence>
<reference evidence="6 7" key="1">
    <citation type="submission" date="2019-02" db="EMBL/GenBank/DDBJ databases">
        <authorList>
            <person name="Li S.-H."/>
        </authorList>
    </citation>
    <scope>NUCLEOTIDE SEQUENCE [LARGE SCALE GENOMIC DNA]</scope>
    <source>
        <strain evidence="6 7">IMCC14385</strain>
    </source>
</reference>
<dbReference type="GO" id="GO:0012505">
    <property type="term" value="C:endomembrane system"/>
    <property type="evidence" value="ECO:0007669"/>
    <property type="project" value="UniProtKB-SubCell"/>
</dbReference>
<feature type="transmembrane region" description="Helical" evidence="5">
    <location>
        <begin position="127"/>
        <end position="157"/>
    </location>
</feature>
<keyword evidence="7" id="KW-1185">Reference proteome</keyword>
<accession>A0A5P9NL74</accession>
<dbReference type="PANTHER" id="PTHR43847">
    <property type="entry name" value="BLL3993 PROTEIN"/>
    <property type="match status" value="1"/>
</dbReference>
<dbReference type="InterPro" id="IPR007318">
    <property type="entry name" value="Phopholipid_MeTrfase"/>
</dbReference>
<dbReference type="Proteomes" id="UP000326287">
    <property type="component" value="Chromosome"/>
</dbReference>